<proteinExistence type="predicted"/>
<gene>
    <name evidence="2" type="ORF">DY218_19515</name>
</gene>
<comment type="caution">
    <text evidence="2">The sequence shown here is derived from an EMBL/GenBank/DDBJ whole genome shotgun (WGS) entry which is preliminary data.</text>
</comment>
<dbReference type="OrthoDB" id="8317736at2"/>
<keyword evidence="1" id="KW-0732">Signal</keyword>
<dbReference type="RefSeq" id="WP_128557356.1">
    <property type="nucleotide sequence ID" value="NZ_QUAK01000105.1"/>
</dbReference>
<dbReference type="InterPro" id="IPR050490">
    <property type="entry name" value="Bact_solute-bd_prot1"/>
</dbReference>
<dbReference type="PANTHER" id="PTHR43649">
    <property type="entry name" value="ARABINOSE-BINDING PROTEIN-RELATED"/>
    <property type="match status" value="1"/>
</dbReference>
<dbReference type="EMBL" id="QUAK01000105">
    <property type="protein sequence ID" value="RFU85023.1"/>
    <property type="molecule type" value="Genomic_DNA"/>
</dbReference>
<evidence type="ECO:0000313" key="3">
    <source>
        <dbReference type="Proteomes" id="UP000263094"/>
    </source>
</evidence>
<feature type="signal peptide" evidence="1">
    <location>
        <begin position="1"/>
        <end position="19"/>
    </location>
</feature>
<dbReference type="Gene3D" id="3.40.190.10">
    <property type="entry name" value="Periplasmic binding protein-like II"/>
    <property type="match status" value="2"/>
</dbReference>
<accession>A0A372M3I0</accession>
<dbReference type="SUPFAM" id="SSF53850">
    <property type="entry name" value="Periplasmic binding protein-like II"/>
    <property type="match status" value="1"/>
</dbReference>
<sequence length="443" mass="47434">MKKLAACLAVAAIAATACGEGSGNGSDDRTVKVVHLDFGGGDPTADWLQRAKKQYEKENPGKTVKLQPITGGVEDYYGQVARMQQSPSTAPDVVLEDSSTIEADAQAGHLLPLDDRLKQWKDWDRFEDAAKTATRAQDGKTYGVLMASDVRALWYNKKLLKDAGVTIPWKPESWGEVLDAARAVKDKGAADVVPLNIYASKAAGEGTSMQGFEMLLYGTGDTLYDEQAKKWVPKSKGFDDALAFYDTVFSEQLGPSPQQALSGELPNTVNEKMLPEGGLAIALDGSWLPRAWEGDGWPEWQDTMGIAPMPTQDGQEPGATSMSGGFSLAIGKKSGNPDGGWDFLTTALDKANTAWVNTRGNLTTVREDVAASAGYAERNASVAPLTELLKVTHFRPALPDYPKVSAEIQAAVESVATGQSEPDEAAETYRKNVTAIVGADQVK</sequence>
<reference evidence="2 3" key="1">
    <citation type="submission" date="2018-08" db="EMBL/GenBank/DDBJ databases">
        <title>Isolation, diversity and antifungal activity of Actinobacteria from wheat.</title>
        <authorList>
            <person name="Han C."/>
        </authorList>
    </citation>
    <scope>NUCLEOTIDE SEQUENCE [LARGE SCALE GENOMIC DNA]</scope>
    <source>
        <strain evidence="2 3">NEAU-YY421</strain>
    </source>
</reference>
<dbReference type="Pfam" id="PF01547">
    <property type="entry name" value="SBP_bac_1"/>
    <property type="match status" value="1"/>
</dbReference>
<dbReference type="PANTHER" id="PTHR43649:SF14">
    <property type="entry name" value="BLR3389 PROTEIN"/>
    <property type="match status" value="1"/>
</dbReference>
<dbReference type="AlphaFoldDB" id="A0A372M3I0"/>
<protein>
    <submittedName>
        <fullName evidence="2">Extracellular solute-binding protein</fullName>
    </submittedName>
</protein>
<name>A0A372M3I0_9ACTN</name>
<evidence type="ECO:0000313" key="2">
    <source>
        <dbReference type="EMBL" id="RFU85023.1"/>
    </source>
</evidence>
<evidence type="ECO:0000256" key="1">
    <source>
        <dbReference type="SAM" id="SignalP"/>
    </source>
</evidence>
<keyword evidence="3" id="KW-1185">Reference proteome</keyword>
<organism evidence="2 3">
    <name type="scientific">Streptomyces triticagri</name>
    <dbReference type="NCBI Taxonomy" id="2293568"/>
    <lineage>
        <taxon>Bacteria</taxon>
        <taxon>Bacillati</taxon>
        <taxon>Actinomycetota</taxon>
        <taxon>Actinomycetes</taxon>
        <taxon>Kitasatosporales</taxon>
        <taxon>Streptomycetaceae</taxon>
        <taxon>Streptomyces</taxon>
    </lineage>
</organism>
<feature type="chain" id="PRO_5038596550" evidence="1">
    <location>
        <begin position="20"/>
        <end position="443"/>
    </location>
</feature>
<dbReference type="Proteomes" id="UP000263094">
    <property type="component" value="Unassembled WGS sequence"/>
</dbReference>
<dbReference type="InterPro" id="IPR006059">
    <property type="entry name" value="SBP"/>
</dbReference>
<dbReference type="PROSITE" id="PS51257">
    <property type="entry name" value="PROKAR_LIPOPROTEIN"/>
    <property type="match status" value="1"/>
</dbReference>